<organism evidence="2">
    <name type="scientific">Salvia splendens</name>
    <name type="common">Scarlet sage</name>
    <dbReference type="NCBI Taxonomy" id="180675"/>
    <lineage>
        <taxon>Eukaryota</taxon>
        <taxon>Viridiplantae</taxon>
        <taxon>Streptophyta</taxon>
        <taxon>Embryophyta</taxon>
        <taxon>Tracheophyta</taxon>
        <taxon>Spermatophyta</taxon>
        <taxon>Magnoliopsida</taxon>
        <taxon>eudicotyledons</taxon>
        <taxon>Gunneridae</taxon>
        <taxon>Pentapetalae</taxon>
        <taxon>asterids</taxon>
        <taxon>lamiids</taxon>
        <taxon>Lamiales</taxon>
        <taxon>Lamiaceae</taxon>
        <taxon>Nepetoideae</taxon>
        <taxon>Mentheae</taxon>
        <taxon>Salviinae</taxon>
        <taxon>Salvia</taxon>
        <taxon>Salvia subgen. Calosphace</taxon>
        <taxon>core Calosphace</taxon>
    </lineage>
</organism>
<feature type="compositionally biased region" description="Polar residues" evidence="1">
    <location>
        <begin position="473"/>
        <end position="483"/>
    </location>
</feature>
<feature type="region of interest" description="Disordered" evidence="1">
    <location>
        <begin position="450"/>
        <end position="506"/>
    </location>
</feature>
<proteinExistence type="predicted"/>
<dbReference type="InterPro" id="IPR011989">
    <property type="entry name" value="ARM-like"/>
</dbReference>
<feature type="region of interest" description="Disordered" evidence="1">
    <location>
        <begin position="66"/>
        <end position="85"/>
    </location>
</feature>
<accession>A0A8X8YZC7</accession>
<reference evidence="2" key="1">
    <citation type="submission" date="2018-01" db="EMBL/GenBank/DDBJ databases">
        <authorList>
            <person name="Mao J.F."/>
        </authorList>
    </citation>
    <scope>NUCLEOTIDE SEQUENCE</scope>
    <source>
        <strain evidence="2">Huo1</strain>
        <tissue evidence="2">Leaf</tissue>
    </source>
</reference>
<name>A0A8X8YZC7_SALSN</name>
<feature type="compositionally biased region" description="Basic and acidic residues" evidence="1">
    <location>
        <begin position="409"/>
        <end position="425"/>
    </location>
</feature>
<dbReference type="AlphaFoldDB" id="A0A8X8YZC7"/>
<feature type="compositionally biased region" description="Basic and acidic residues" evidence="1">
    <location>
        <begin position="71"/>
        <end position="85"/>
    </location>
</feature>
<dbReference type="Gene3D" id="1.25.10.10">
    <property type="entry name" value="Leucine-rich Repeat Variant"/>
    <property type="match status" value="1"/>
</dbReference>
<sequence length="664" mass="74972">MGSYRSFPCVPSVRDRGSQLQYLLPSVTVPWVGRKDRLISLKSRSCSSSGASFVLGPKSKISKISAFKGGSRHDDPGGRANDSKSLKNPIKVSYLQHESEESFVESSKVQNVVPSPYTAEDERTTRSLAIQNLFKNWLMLLRTPLGTQPVERALEERSEETSEESNVVQNNERPRVFKAAWCYFLSLNPTIKIPLLMFTPVYLAVNLIYGSEVSKELTPLWILGPIVAAFYVKMIRGICSLYVFSFMQTVRIVKNLPAYYMVVYEYLFRGKLKEPMQKFIWQPLVDIKNMDYKEAMKRKLKGFQGWLKEKYLDFVESIWPYYCRTISWGPSLDKLEMYRQVDTCIRHLLFPSGRAFLRKSDAQHNVIRLLVSHLAFETISEHSKYAIATNKQSIHSLVMENSNSNPNHKSNETEEKHHGVADHPMDNQMPSQMHNIVTNTLAMKSTMLPVPHKSAASPSPISHSDLGEKNGKSNKQQSHQFIKQNKGHGLPGSSIRRREFEDPATKTEMKAMAARALRYLCAGNVSVCKSITESRALLCLAVLLEKGETEVKYNSAMALMEITAVADQDSDLRRSAFKPTTPATRAVVDQFLRIVEKADCELLIPSIMSIGNLARTFRATEMRFIPALVNLLDDREPEVSCEAAAALNKFVVHTAVLSSDARAR</sequence>
<dbReference type="PANTHER" id="PTHR48223:SF1">
    <property type="entry name" value="ABC TRANSMEMBRANE TYPE-1 DOMAIN-CONTAINING PROTEIN"/>
    <property type="match status" value="1"/>
</dbReference>
<comment type="caution">
    <text evidence="2">The sequence shown here is derived from an EMBL/GenBank/DDBJ whole genome shotgun (WGS) entry which is preliminary data.</text>
</comment>
<dbReference type="SUPFAM" id="SSF48371">
    <property type="entry name" value="ARM repeat"/>
    <property type="match status" value="1"/>
</dbReference>
<dbReference type="EMBL" id="PNBA02000021">
    <property type="protein sequence ID" value="KAG6386562.1"/>
    <property type="molecule type" value="Genomic_DNA"/>
</dbReference>
<evidence type="ECO:0000256" key="1">
    <source>
        <dbReference type="SAM" id="MobiDB-lite"/>
    </source>
</evidence>
<evidence type="ECO:0000313" key="3">
    <source>
        <dbReference type="Proteomes" id="UP000298416"/>
    </source>
</evidence>
<protein>
    <submittedName>
        <fullName evidence="2">Uncharacterized protein</fullName>
    </submittedName>
</protein>
<evidence type="ECO:0000313" key="2">
    <source>
        <dbReference type="EMBL" id="KAG6386562.1"/>
    </source>
</evidence>
<dbReference type="PANTHER" id="PTHR48223">
    <property type="entry name" value="DEFECTIVE 2759, PUTATIVE ISOFORM 1-RELATED"/>
    <property type="match status" value="1"/>
</dbReference>
<gene>
    <name evidence="2" type="ORF">SASPL_151728</name>
</gene>
<feature type="region of interest" description="Disordered" evidence="1">
    <location>
        <begin position="400"/>
        <end position="431"/>
    </location>
</feature>
<dbReference type="InterPro" id="IPR016024">
    <property type="entry name" value="ARM-type_fold"/>
</dbReference>
<feature type="compositionally biased region" description="Basic and acidic residues" evidence="1">
    <location>
        <begin position="496"/>
        <end position="506"/>
    </location>
</feature>
<dbReference type="Proteomes" id="UP000298416">
    <property type="component" value="Unassembled WGS sequence"/>
</dbReference>
<keyword evidence="3" id="KW-1185">Reference proteome</keyword>
<reference evidence="2" key="2">
    <citation type="submission" date="2020-08" db="EMBL/GenBank/DDBJ databases">
        <title>Plant Genome Project.</title>
        <authorList>
            <person name="Zhang R.-G."/>
        </authorList>
    </citation>
    <scope>NUCLEOTIDE SEQUENCE</scope>
    <source>
        <strain evidence="2">Huo1</strain>
        <tissue evidence="2">Leaf</tissue>
    </source>
</reference>